<dbReference type="AlphaFoldDB" id="A0A0R2A740"/>
<accession>A0A0R2A740</accession>
<proteinExistence type="predicted"/>
<organism evidence="3 4">
    <name type="scientific">Ligilactobacillus agilis DSM 20509</name>
    <dbReference type="NCBI Taxonomy" id="1423718"/>
    <lineage>
        <taxon>Bacteria</taxon>
        <taxon>Bacillati</taxon>
        <taxon>Bacillota</taxon>
        <taxon>Bacilli</taxon>
        <taxon>Lactobacillales</taxon>
        <taxon>Lactobacillaceae</taxon>
        <taxon>Ligilactobacillus</taxon>
    </lineage>
</organism>
<name>A0A0R2A740_9LACO</name>
<protein>
    <recommendedName>
        <fullName evidence="2">Cas12f1-like TNB domain-containing protein</fullName>
    </recommendedName>
</protein>
<reference evidence="3 4" key="1">
    <citation type="journal article" date="2015" name="Genome Announc.">
        <title>Expanding the biotechnology potential of lactobacilli through comparative genomics of 213 strains and associated genera.</title>
        <authorList>
            <person name="Sun Z."/>
            <person name="Harris H.M."/>
            <person name="McCann A."/>
            <person name="Guo C."/>
            <person name="Argimon S."/>
            <person name="Zhang W."/>
            <person name="Yang X."/>
            <person name="Jeffery I.B."/>
            <person name="Cooney J.C."/>
            <person name="Kagawa T.F."/>
            <person name="Liu W."/>
            <person name="Song Y."/>
            <person name="Salvetti E."/>
            <person name="Wrobel A."/>
            <person name="Rasinkangas P."/>
            <person name="Parkhill J."/>
            <person name="Rea M.C."/>
            <person name="O'Sullivan O."/>
            <person name="Ritari J."/>
            <person name="Douillard F.P."/>
            <person name="Paul Ross R."/>
            <person name="Yang R."/>
            <person name="Briner A.E."/>
            <person name="Felis G.E."/>
            <person name="de Vos W.M."/>
            <person name="Barrangou R."/>
            <person name="Klaenhammer T.R."/>
            <person name="Caufield P.W."/>
            <person name="Cui Y."/>
            <person name="Zhang H."/>
            <person name="O'Toole P.W."/>
        </authorList>
    </citation>
    <scope>NUCLEOTIDE SEQUENCE [LARGE SCALE GENOMIC DNA]</scope>
    <source>
        <strain evidence="3 4">DSM 20509</strain>
    </source>
</reference>
<dbReference type="GO" id="GO:0003677">
    <property type="term" value="F:DNA binding"/>
    <property type="evidence" value="ECO:0007669"/>
    <property type="project" value="UniProtKB-KW"/>
</dbReference>
<keyword evidence="1" id="KW-0238">DNA-binding</keyword>
<dbReference type="EMBL" id="AYYP01000063">
    <property type="protein sequence ID" value="KRM63278.1"/>
    <property type="molecule type" value="Genomic_DNA"/>
</dbReference>
<dbReference type="InterPro" id="IPR010095">
    <property type="entry name" value="Cas12f1-like_TNB"/>
</dbReference>
<dbReference type="PATRIC" id="fig|1423718.3.peg.575"/>
<dbReference type="Pfam" id="PF07282">
    <property type="entry name" value="Cas12f1-like_TNB"/>
    <property type="match status" value="1"/>
</dbReference>
<gene>
    <name evidence="3" type="ORF">FC14_GL000556</name>
</gene>
<comment type="caution">
    <text evidence="3">The sequence shown here is derived from an EMBL/GenBank/DDBJ whole genome shotgun (WGS) entry which is preliminary data.</text>
</comment>
<evidence type="ECO:0000313" key="3">
    <source>
        <dbReference type="EMBL" id="KRM63278.1"/>
    </source>
</evidence>
<feature type="domain" description="Cas12f1-like TNB" evidence="2">
    <location>
        <begin position="2"/>
        <end position="38"/>
    </location>
</feature>
<keyword evidence="4" id="KW-1185">Reference proteome</keyword>
<evidence type="ECO:0000313" key="4">
    <source>
        <dbReference type="Proteomes" id="UP000051008"/>
    </source>
</evidence>
<dbReference type="Proteomes" id="UP000051008">
    <property type="component" value="Unassembled WGS sequence"/>
</dbReference>
<evidence type="ECO:0000259" key="2">
    <source>
        <dbReference type="Pfam" id="PF07282"/>
    </source>
</evidence>
<sequence>MFGYFKHVLKYKNGYGNELILADRYYPSTQCCSQCGHVKIGADKVGLDGNKKH</sequence>
<evidence type="ECO:0000256" key="1">
    <source>
        <dbReference type="ARBA" id="ARBA00023125"/>
    </source>
</evidence>